<dbReference type="PROSITE" id="PS50016">
    <property type="entry name" value="ZF_PHD_2"/>
    <property type="match status" value="1"/>
</dbReference>
<evidence type="ECO:0000256" key="4">
    <source>
        <dbReference type="ARBA" id="ARBA00022833"/>
    </source>
</evidence>
<organism evidence="10">
    <name type="scientific">Anthurium amnicola</name>
    <dbReference type="NCBI Taxonomy" id="1678845"/>
    <lineage>
        <taxon>Eukaryota</taxon>
        <taxon>Viridiplantae</taxon>
        <taxon>Streptophyta</taxon>
        <taxon>Embryophyta</taxon>
        <taxon>Tracheophyta</taxon>
        <taxon>Spermatophyta</taxon>
        <taxon>Magnoliopsida</taxon>
        <taxon>Liliopsida</taxon>
        <taxon>Araceae</taxon>
        <taxon>Pothoideae</taxon>
        <taxon>Potheae</taxon>
        <taxon>Anthurium</taxon>
    </lineage>
</organism>
<reference evidence="10" key="1">
    <citation type="submission" date="2015-07" db="EMBL/GenBank/DDBJ databases">
        <title>Transcriptome Assembly of Anthurium amnicola.</title>
        <authorList>
            <person name="Suzuki J."/>
        </authorList>
    </citation>
    <scope>NUCLEOTIDE SEQUENCE</scope>
</reference>
<dbReference type="SUPFAM" id="SSF57903">
    <property type="entry name" value="FYVE/PHD zinc finger"/>
    <property type="match status" value="2"/>
</dbReference>
<protein>
    <submittedName>
        <fullName evidence="10">Nucleosome-remodeling factor subunit BPTF</fullName>
    </submittedName>
</protein>
<proteinExistence type="predicted"/>
<keyword evidence="4" id="KW-0862">Zinc</keyword>
<name>A0A1D1XEX0_9ARAE</name>
<dbReference type="Pfam" id="PF24294">
    <property type="entry name" value="Chromo_PTM"/>
    <property type="match status" value="1"/>
</dbReference>
<evidence type="ECO:0000259" key="9">
    <source>
        <dbReference type="PROSITE" id="PS50827"/>
    </source>
</evidence>
<dbReference type="PROSITE" id="PS50827">
    <property type="entry name" value="DDT"/>
    <property type="match status" value="1"/>
</dbReference>
<feature type="domain" description="PHD-type" evidence="8">
    <location>
        <begin position="399"/>
        <end position="446"/>
    </location>
</feature>
<feature type="domain" description="DDT" evidence="9">
    <location>
        <begin position="210"/>
        <end position="270"/>
    </location>
</feature>
<dbReference type="InterPro" id="IPR011011">
    <property type="entry name" value="Znf_FYVE_PHD"/>
</dbReference>
<dbReference type="GO" id="GO:0008270">
    <property type="term" value="F:zinc ion binding"/>
    <property type="evidence" value="ECO:0007669"/>
    <property type="project" value="UniProtKB-KW"/>
</dbReference>
<feature type="region of interest" description="Disordered" evidence="7">
    <location>
        <begin position="52"/>
        <end position="81"/>
    </location>
</feature>
<dbReference type="InterPro" id="IPR019787">
    <property type="entry name" value="Znf_PHD-finger"/>
</dbReference>
<dbReference type="InterPro" id="IPR056618">
    <property type="entry name" value="Chromo_PTM"/>
</dbReference>
<evidence type="ECO:0000256" key="7">
    <source>
        <dbReference type="SAM" id="MobiDB-lite"/>
    </source>
</evidence>
<evidence type="ECO:0000259" key="8">
    <source>
        <dbReference type="PROSITE" id="PS50016"/>
    </source>
</evidence>
<evidence type="ECO:0000256" key="5">
    <source>
        <dbReference type="ARBA" id="ARBA00023242"/>
    </source>
</evidence>
<dbReference type="SMART" id="SM00249">
    <property type="entry name" value="PHD"/>
    <property type="match status" value="2"/>
</dbReference>
<dbReference type="EMBL" id="GDJX01026974">
    <property type="protein sequence ID" value="JAT40962.1"/>
    <property type="molecule type" value="Transcribed_RNA"/>
</dbReference>
<dbReference type="SMART" id="SM00571">
    <property type="entry name" value="DDT"/>
    <property type="match status" value="1"/>
</dbReference>
<dbReference type="PROSITE" id="PS01359">
    <property type="entry name" value="ZF_PHD_1"/>
    <property type="match status" value="1"/>
</dbReference>
<dbReference type="PANTHER" id="PTHR46508">
    <property type="entry name" value="PHD FINGER FAMILY PROTEIN"/>
    <property type="match status" value="1"/>
</dbReference>
<evidence type="ECO:0000313" key="10">
    <source>
        <dbReference type="EMBL" id="JAT40962.1"/>
    </source>
</evidence>
<keyword evidence="5" id="KW-0539">Nucleus</keyword>
<dbReference type="Gene3D" id="3.30.40.10">
    <property type="entry name" value="Zinc/RING finger domain, C3HC4 (zinc finger)"/>
    <property type="match status" value="2"/>
</dbReference>
<keyword evidence="2" id="KW-0479">Metal-binding</keyword>
<evidence type="ECO:0000256" key="2">
    <source>
        <dbReference type="ARBA" id="ARBA00022723"/>
    </source>
</evidence>
<feature type="non-terminal residue" evidence="10">
    <location>
        <position position="1"/>
    </location>
</feature>
<sequence length="1597" mass="178540">EDGEAVGGEDFENGDLCVVMGDGAKEGNGAFCAIGGVGMDVNGFEHTRVRELDINASPDTGEEEGRSEDSGDFCEPPDSADSVDACGGKMIKLEPDGSSGPNQEMLLVNGWDAGTHANGDALSKDVKDTPVEGPKKKRRLAMKELGTPDMPLRRSARRTVVTTMLFPPSADFSSKNVPEEKPASEKKFSDEISEEIPVLLPSSKDLELDGLAVLDVFSVYACLRSFSTLLFLSPFSLKTFVAALKCNFANSLIDSVHYSILQALRPHLEVLSEEGSQFASDCLGNLNWELLDTINWPLYLAEYLLVHHSAMSTGLKLLNGEFYAQPVAKKLEILRNLCDDVIEIEIIRSELNRRMESEVIFDSSQNVHIEDKVKDVSTSDLQSPLSSKEVFEETSDGNSDECCLCRMDGSLICCDGCPAAFHMRCVGMSRDLLPEGKWFCPECLVGKVDRDVKTSKPFQGAEILGIDAYGRIYFGSCGYLLVSESSDMNTSYRYYDKDDLNSILELLKASDISHARIICSILVHWGIPIFSHDSGFHIGQDGHEEYMDVAKQLASQMVSSLNDELAEGENTVENEQHMNSTYFHEHGQSRTVLESCKIDSATTSHLSGLACPDGCSEGSAASGQAHGCNVILMSQRSEATCSTNSPNTADIDLSSKCCELMQEKHNEPPNLEHALLAPEKTYRETEVHLELGDYVNCYSFGRIASSVAELISKSSDKITKDCKVSVEDVMSAQLRAIYKKSINHYWSAIQKLPVSAQKESCGWCVVCKNAIEQECLFRMIENKMLVGSRNRAVGLQSKDNRKSHMLYVVHHILHIEDNIHGLLSGPWQNPHHKKQWRKNVLKAADVTSLKYLLLTLELHLRRIALSAEWMKSIDSSLTVGSASYVLTTERGGSRKHPRKNSSETKRIPDSGFCSLSNCASTLGIYWWRGGRLSRQVFHWKLLPRSLASKGARQAGCRKIPGVLYPEGSEFAKRSKCVAWRAAVEMSQNVAQLTYQVKDLDSNIRWSDLSNSQPLPQLVKEFRKSIKPLWKATICQKCVEGAHVKYLLDFGKRKSMPDVVAKHGVLQGEPSSEMKYWLDETHIPINLLKAFEARNLEQMLKRTGSEVVSSEGSKCKIAKPRRKRGLSHLLSRGEKSDQNLCGHCDKVVLRREEAVKCQFCKGLIHKKHFRVPKGAITTTYTCYACKDKKFLNESKENKIPDGCKDKKYLYLSEDKKPVDGSRGKKFFSGSENKKRVDQCKGKKLMIDGKDKKGVGKDEFFLHERKDKGLVDRCKVKKLSNKRTGKKIVDGYRNKKSVDGCKGRKFVNDFRDKKLESGPKKGMAKLGKNAVLIIRKSERLAKKKLMVAKSKKRKVGCKKAKQSKTRNNKRVVSKMLEGISWHKGHRTGICPPYWLNGFLWTRKAYDEHAVHFRETRVLLPFPNSKDNLQPVCSLCHKEYDSHAIYVSCETCGDWFHGDAFALTLVNINNIRGFKCHRCCTKSTPVCPYLSGGVDEVKLLKEKSPSFNHLGDYHKLPCLVYDNQDLLHDHDQSDVVHSQKFMDEDQRAVAIPDSWQIPISKECNETTSEIGPGDGGLHLVSEHSCLVHEEVNVVGEDHPL</sequence>
<dbReference type="InterPro" id="IPR018501">
    <property type="entry name" value="DDT_dom"/>
</dbReference>
<dbReference type="GO" id="GO:0005634">
    <property type="term" value="C:nucleus"/>
    <property type="evidence" value="ECO:0007669"/>
    <property type="project" value="UniProtKB-SubCell"/>
</dbReference>
<dbReference type="InterPro" id="IPR001965">
    <property type="entry name" value="Znf_PHD"/>
</dbReference>
<evidence type="ECO:0000256" key="6">
    <source>
        <dbReference type="PROSITE-ProRule" id="PRU00146"/>
    </source>
</evidence>
<evidence type="ECO:0000256" key="1">
    <source>
        <dbReference type="ARBA" id="ARBA00004123"/>
    </source>
</evidence>
<gene>
    <name evidence="10" type="primary">BPTF_5</name>
    <name evidence="10" type="ORF">g.105643</name>
</gene>
<keyword evidence="3 6" id="KW-0863">Zinc-finger</keyword>
<dbReference type="Pfam" id="PF02791">
    <property type="entry name" value="DDT"/>
    <property type="match status" value="1"/>
</dbReference>
<dbReference type="CDD" id="cd15489">
    <property type="entry name" value="PHD_SF"/>
    <property type="match status" value="1"/>
</dbReference>
<evidence type="ECO:0000256" key="3">
    <source>
        <dbReference type="ARBA" id="ARBA00022771"/>
    </source>
</evidence>
<dbReference type="Pfam" id="PF00628">
    <property type="entry name" value="PHD"/>
    <property type="match status" value="1"/>
</dbReference>
<accession>A0A1D1XEX0</accession>
<dbReference type="PANTHER" id="PTHR46508:SF5">
    <property type="entry name" value="PHD-FINGER AND DNA BINDING DOMAIN-CONTAINING PROTEIN"/>
    <property type="match status" value="1"/>
</dbReference>
<dbReference type="InterPro" id="IPR019786">
    <property type="entry name" value="Zinc_finger_PHD-type_CS"/>
</dbReference>
<comment type="subcellular location">
    <subcellularLocation>
        <location evidence="1">Nucleus</location>
    </subcellularLocation>
</comment>
<dbReference type="InterPro" id="IPR013083">
    <property type="entry name" value="Znf_RING/FYVE/PHD"/>
</dbReference>